<evidence type="ECO:0000259" key="1">
    <source>
        <dbReference type="PROSITE" id="PS50943"/>
    </source>
</evidence>
<organism evidence="2 3">
    <name type="scientific">Flectobacillus roseus</name>
    <dbReference type="NCBI Taxonomy" id="502259"/>
    <lineage>
        <taxon>Bacteria</taxon>
        <taxon>Pseudomonadati</taxon>
        <taxon>Bacteroidota</taxon>
        <taxon>Cytophagia</taxon>
        <taxon>Cytophagales</taxon>
        <taxon>Flectobacillaceae</taxon>
        <taxon>Flectobacillus</taxon>
    </lineage>
</organism>
<accession>A0ABT6YF76</accession>
<dbReference type="InterPro" id="IPR010982">
    <property type="entry name" value="Lambda_DNA-bd_dom_sf"/>
</dbReference>
<dbReference type="RefSeq" id="WP_095160484.1">
    <property type="nucleotide sequence ID" value="NZ_JASHIF010000027.1"/>
</dbReference>
<evidence type="ECO:0000313" key="3">
    <source>
        <dbReference type="Proteomes" id="UP001236507"/>
    </source>
</evidence>
<proteinExistence type="predicted"/>
<dbReference type="EMBL" id="JASHIF010000027">
    <property type="protein sequence ID" value="MDI9862244.1"/>
    <property type="molecule type" value="Genomic_DNA"/>
</dbReference>
<keyword evidence="3" id="KW-1185">Reference proteome</keyword>
<comment type="caution">
    <text evidence="2">The sequence shown here is derived from an EMBL/GenBank/DDBJ whole genome shotgun (WGS) entry which is preliminary data.</text>
</comment>
<name>A0ABT6YF76_9BACT</name>
<evidence type="ECO:0000313" key="2">
    <source>
        <dbReference type="EMBL" id="MDI9862244.1"/>
    </source>
</evidence>
<reference evidence="2 3" key="1">
    <citation type="submission" date="2023-05" db="EMBL/GenBank/DDBJ databases">
        <title>Novel species of genus Flectobacillus isolated from stream in China.</title>
        <authorList>
            <person name="Lu H."/>
        </authorList>
    </citation>
    <scope>NUCLEOTIDE SEQUENCE [LARGE SCALE GENOMIC DNA]</scope>
    <source>
        <strain evidence="2 3">KCTC 42575</strain>
    </source>
</reference>
<dbReference type="SUPFAM" id="SSF47413">
    <property type="entry name" value="lambda repressor-like DNA-binding domains"/>
    <property type="match status" value="1"/>
</dbReference>
<dbReference type="Proteomes" id="UP001236507">
    <property type="component" value="Unassembled WGS sequence"/>
</dbReference>
<feature type="domain" description="HTH cro/C1-type" evidence="1">
    <location>
        <begin position="46"/>
        <end position="77"/>
    </location>
</feature>
<sequence length="109" mass="12813">MKAFENPTTIPLQIKRKYKEMPLSERRKLYSIIREELGYGENTDNSNIRKMLRGQRNVTPQIVKRLSDYLGLSRQQFQGNIQMDIMDIVGTIKPNVPQSTHELHHHHKS</sequence>
<protein>
    <submittedName>
        <fullName evidence="2">Helix-turn-helix transcriptional regulator</fullName>
    </submittedName>
</protein>
<dbReference type="InterPro" id="IPR001387">
    <property type="entry name" value="Cro/C1-type_HTH"/>
</dbReference>
<gene>
    <name evidence="2" type="ORF">QM524_23675</name>
</gene>
<dbReference type="PROSITE" id="PS50943">
    <property type="entry name" value="HTH_CROC1"/>
    <property type="match status" value="1"/>
</dbReference>